<keyword evidence="3 6" id="KW-0812">Transmembrane</keyword>
<evidence type="ECO:0000259" key="7">
    <source>
        <dbReference type="PROSITE" id="PS50850"/>
    </source>
</evidence>
<evidence type="ECO:0000313" key="9">
    <source>
        <dbReference type="Proteomes" id="UP000539111"/>
    </source>
</evidence>
<sequence length="464" mass="48629">MLTGRQPQVRPPVRRVVVFVTVALALLMMSVDTTIVATALHILQRGLHTSINWAGWTITAYSFGFVLMLPISGRLSERFGRKKVFLASTIAFTIASLLCGLAGNISQLIALRALQAAGGAGFTPSATGIVVDYFGDARDRAVSLFGSIFPIGAMIGPIFGGLFVTYLSWRAVFLVNVPLGIAVIVLSLIYIPRDRDQMRAPRTKMDPMGMALLGTGLLAGMAAIAYVGELGSGMRPALLVLPAAASVIAFWWFFRHINRSSHPFIDPVFIYGRRFGAVNLVNAVFSGIRSGVIALVPLYAANRYGIGALGAGTLLIAQGVAAIMLSFSAAMLLRRTGHRPPIYVGAVAVIAGVALLAIGPPGTVSPYGWLAVSTFVIGAGSGAMNPASRNAGLQLAPDSSSTLAAIRTTSLQIGSITTVSTVTAILTVAADPGAGQAVVYGCIAALLAICLPLIHRIPEHHGRW</sequence>
<dbReference type="SUPFAM" id="SSF103473">
    <property type="entry name" value="MFS general substrate transporter"/>
    <property type="match status" value="1"/>
</dbReference>
<feature type="domain" description="Major facilitator superfamily (MFS) profile" evidence="7">
    <location>
        <begin position="18"/>
        <end position="459"/>
    </location>
</feature>
<protein>
    <submittedName>
        <fullName evidence="8">EmrB/QacA subfamily drug resistance transporter</fullName>
    </submittedName>
</protein>
<feature type="transmembrane region" description="Helical" evidence="6">
    <location>
        <begin position="171"/>
        <end position="191"/>
    </location>
</feature>
<dbReference type="InterPro" id="IPR005829">
    <property type="entry name" value="Sugar_transporter_CS"/>
</dbReference>
<keyword evidence="9" id="KW-1185">Reference proteome</keyword>
<dbReference type="PROSITE" id="PS50850">
    <property type="entry name" value="MFS"/>
    <property type="match status" value="1"/>
</dbReference>
<feature type="transmembrane region" description="Helical" evidence="6">
    <location>
        <begin position="436"/>
        <end position="454"/>
    </location>
</feature>
<feature type="transmembrane region" description="Helical" evidence="6">
    <location>
        <begin position="275"/>
        <end position="300"/>
    </location>
</feature>
<dbReference type="Pfam" id="PF07690">
    <property type="entry name" value="MFS_1"/>
    <property type="match status" value="1"/>
</dbReference>
<evidence type="ECO:0000256" key="6">
    <source>
        <dbReference type="SAM" id="Phobius"/>
    </source>
</evidence>
<keyword evidence="2" id="KW-0813">Transport</keyword>
<evidence type="ECO:0000313" key="8">
    <source>
        <dbReference type="EMBL" id="NYI68638.1"/>
    </source>
</evidence>
<comment type="caution">
    <text evidence="8">The sequence shown here is derived from an EMBL/GenBank/DDBJ whole genome shotgun (WGS) entry which is preliminary data.</text>
</comment>
<dbReference type="EMBL" id="JACBZP010000001">
    <property type="protein sequence ID" value="NYI68638.1"/>
    <property type="molecule type" value="Genomic_DNA"/>
</dbReference>
<evidence type="ECO:0000256" key="4">
    <source>
        <dbReference type="ARBA" id="ARBA00022989"/>
    </source>
</evidence>
<dbReference type="GO" id="GO:0022857">
    <property type="term" value="F:transmembrane transporter activity"/>
    <property type="evidence" value="ECO:0007669"/>
    <property type="project" value="InterPro"/>
</dbReference>
<name>A0A7Z0D4B7_9MICO</name>
<dbReference type="Gene3D" id="1.20.1720.10">
    <property type="entry name" value="Multidrug resistance protein D"/>
    <property type="match status" value="1"/>
</dbReference>
<dbReference type="PANTHER" id="PTHR42718">
    <property type="entry name" value="MAJOR FACILITATOR SUPERFAMILY MULTIDRUG TRANSPORTER MFSC"/>
    <property type="match status" value="1"/>
</dbReference>
<accession>A0A7Z0D4B7</accession>
<feature type="transmembrane region" description="Helical" evidence="6">
    <location>
        <begin position="342"/>
        <end position="361"/>
    </location>
</feature>
<reference evidence="8 9" key="1">
    <citation type="submission" date="2020-07" db="EMBL/GenBank/DDBJ databases">
        <title>Sequencing the genomes of 1000 actinobacteria strains.</title>
        <authorList>
            <person name="Klenk H.-P."/>
        </authorList>
    </citation>
    <scope>NUCLEOTIDE SEQUENCE [LARGE SCALE GENOMIC DNA]</scope>
    <source>
        <strain evidence="8 9">DSM 26341</strain>
    </source>
</reference>
<gene>
    <name evidence="8" type="ORF">BJY26_002944</name>
</gene>
<feature type="transmembrane region" description="Helical" evidence="6">
    <location>
        <begin position="53"/>
        <end position="72"/>
    </location>
</feature>
<keyword evidence="5 6" id="KW-0472">Membrane</keyword>
<evidence type="ECO:0000256" key="2">
    <source>
        <dbReference type="ARBA" id="ARBA00022448"/>
    </source>
</evidence>
<feature type="transmembrane region" description="Helical" evidence="6">
    <location>
        <begin position="141"/>
        <end position="165"/>
    </location>
</feature>
<dbReference type="InterPro" id="IPR020846">
    <property type="entry name" value="MFS_dom"/>
</dbReference>
<feature type="transmembrane region" description="Helical" evidence="6">
    <location>
        <begin position="306"/>
        <end position="330"/>
    </location>
</feature>
<dbReference type="GO" id="GO:0005886">
    <property type="term" value="C:plasma membrane"/>
    <property type="evidence" value="ECO:0007669"/>
    <property type="project" value="UniProtKB-SubCell"/>
</dbReference>
<dbReference type="Proteomes" id="UP000539111">
    <property type="component" value="Unassembled WGS sequence"/>
</dbReference>
<dbReference type="PROSITE" id="PS00216">
    <property type="entry name" value="SUGAR_TRANSPORT_1"/>
    <property type="match status" value="1"/>
</dbReference>
<organism evidence="8 9">
    <name type="scientific">Spelaeicoccus albus</name>
    <dbReference type="NCBI Taxonomy" id="1280376"/>
    <lineage>
        <taxon>Bacteria</taxon>
        <taxon>Bacillati</taxon>
        <taxon>Actinomycetota</taxon>
        <taxon>Actinomycetes</taxon>
        <taxon>Micrococcales</taxon>
        <taxon>Brevibacteriaceae</taxon>
        <taxon>Spelaeicoccus</taxon>
    </lineage>
</organism>
<dbReference type="AlphaFoldDB" id="A0A7Z0D4B7"/>
<dbReference type="InterPro" id="IPR036259">
    <property type="entry name" value="MFS_trans_sf"/>
</dbReference>
<feature type="transmembrane region" description="Helical" evidence="6">
    <location>
        <begin position="234"/>
        <end position="254"/>
    </location>
</feature>
<proteinExistence type="predicted"/>
<evidence type="ECO:0000256" key="3">
    <source>
        <dbReference type="ARBA" id="ARBA00022692"/>
    </source>
</evidence>
<evidence type="ECO:0000256" key="1">
    <source>
        <dbReference type="ARBA" id="ARBA00004651"/>
    </source>
</evidence>
<feature type="transmembrane region" description="Helical" evidence="6">
    <location>
        <begin position="211"/>
        <end position="228"/>
    </location>
</feature>
<dbReference type="Gene3D" id="1.20.1250.20">
    <property type="entry name" value="MFS general substrate transporter like domains"/>
    <property type="match status" value="1"/>
</dbReference>
<dbReference type="InterPro" id="IPR011701">
    <property type="entry name" value="MFS"/>
</dbReference>
<feature type="transmembrane region" description="Helical" evidence="6">
    <location>
        <begin position="84"/>
        <end position="103"/>
    </location>
</feature>
<keyword evidence="4 6" id="KW-1133">Transmembrane helix</keyword>
<feature type="transmembrane region" description="Helical" evidence="6">
    <location>
        <begin position="109"/>
        <end position="134"/>
    </location>
</feature>
<dbReference type="PANTHER" id="PTHR42718:SF9">
    <property type="entry name" value="MAJOR FACILITATOR SUPERFAMILY MULTIDRUG TRANSPORTER MFSC"/>
    <property type="match status" value="1"/>
</dbReference>
<evidence type="ECO:0000256" key="5">
    <source>
        <dbReference type="ARBA" id="ARBA00023136"/>
    </source>
</evidence>
<comment type="subcellular location">
    <subcellularLocation>
        <location evidence="1">Cell membrane</location>
        <topology evidence="1">Multi-pass membrane protein</topology>
    </subcellularLocation>
</comment>
<dbReference type="CDD" id="cd17321">
    <property type="entry name" value="MFS_MMR_MDR_like"/>
    <property type="match status" value="1"/>
</dbReference>
<dbReference type="RefSeq" id="WP_179428959.1">
    <property type="nucleotide sequence ID" value="NZ_JACBZP010000001.1"/>
</dbReference>